<reference evidence="2 3" key="1">
    <citation type="submission" date="2020-08" db="EMBL/GenBank/DDBJ databases">
        <title>Genome Sequencing of Nocardia wallacei strain FMUON74 and assembly.</title>
        <authorList>
            <person name="Toyokawa M."/>
            <person name="Uesaka K."/>
        </authorList>
    </citation>
    <scope>NUCLEOTIDE SEQUENCE [LARGE SCALE GENOMIC DNA]</scope>
    <source>
        <strain evidence="2 3">FMUON74</strain>
    </source>
</reference>
<name>A0A7G1KR71_9NOCA</name>
<proteinExistence type="predicted"/>
<dbReference type="RefSeq" id="WP_187684270.1">
    <property type="nucleotide sequence ID" value="NZ_AP023396.1"/>
</dbReference>
<keyword evidence="3" id="KW-1185">Reference proteome</keyword>
<feature type="transmembrane region" description="Helical" evidence="1">
    <location>
        <begin position="52"/>
        <end position="78"/>
    </location>
</feature>
<sequence length="137" mass="14069">MVDEIRAAPARERPVGELVGDASEQLSRLVRDEMRLAVAELQQKGKRTGVGAGLFGVAAVLAFYGGAALVACVVLALASALAGWLAALLVGVALLLVAGVTALIGVKQVRAATPPVPQEAVSGVQTDIETMKEGLRR</sequence>
<evidence type="ECO:0000313" key="3">
    <source>
        <dbReference type="Proteomes" id="UP000516173"/>
    </source>
</evidence>
<dbReference type="GeneID" id="80349571"/>
<organism evidence="2 3">
    <name type="scientific">Nocardia wallacei</name>
    <dbReference type="NCBI Taxonomy" id="480035"/>
    <lineage>
        <taxon>Bacteria</taxon>
        <taxon>Bacillati</taxon>
        <taxon>Actinomycetota</taxon>
        <taxon>Actinomycetes</taxon>
        <taxon>Mycobacteriales</taxon>
        <taxon>Nocardiaceae</taxon>
        <taxon>Nocardia</taxon>
    </lineage>
</organism>
<dbReference type="KEGG" id="nwl:NWFMUON74_51330"/>
<accession>A0A7G1KR71</accession>
<evidence type="ECO:0000256" key="1">
    <source>
        <dbReference type="SAM" id="Phobius"/>
    </source>
</evidence>
<dbReference type="Pfam" id="PF07332">
    <property type="entry name" value="Phage_holin_3_6"/>
    <property type="match status" value="1"/>
</dbReference>
<keyword evidence="1" id="KW-0472">Membrane</keyword>
<keyword evidence="1" id="KW-0812">Transmembrane</keyword>
<gene>
    <name evidence="2" type="ORF">NWFMUON74_51330</name>
</gene>
<protein>
    <submittedName>
        <fullName evidence="2">Membrane protein</fullName>
    </submittedName>
</protein>
<dbReference type="EMBL" id="AP023396">
    <property type="protein sequence ID" value="BCK57361.1"/>
    <property type="molecule type" value="Genomic_DNA"/>
</dbReference>
<feature type="transmembrane region" description="Helical" evidence="1">
    <location>
        <begin position="84"/>
        <end position="106"/>
    </location>
</feature>
<keyword evidence="1" id="KW-1133">Transmembrane helix</keyword>
<dbReference type="InterPro" id="IPR009937">
    <property type="entry name" value="Phage_holin_3_6"/>
</dbReference>
<evidence type="ECO:0000313" key="2">
    <source>
        <dbReference type="EMBL" id="BCK57361.1"/>
    </source>
</evidence>
<dbReference type="Proteomes" id="UP000516173">
    <property type="component" value="Chromosome"/>
</dbReference>
<dbReference type="AlphaFoldDB" id="A0A7G1KR71"/>